<protein>
    <submittedName>
        <fullName evidence="2">DUF4240 domain-containing protein</fullName>
    </submittedName>
</protein>
<accession>A0ABP7S262</accession>
<dbReference type="EMBL" id="BAABAL010000008">
    <property type="protein sequence ID" value="GAA4005554.1"/>
    <property type="molecule type" value="Genomic_DNA"/>
</dbReference>
<dbReference type="Pfam" id="PF14024">
    <property type="entry name" value="DUF4240"/>
    <property type="match status" value="1"/>
</dbReference>
<dbReference type="InterPro" id="IPR025334">
    <property type="entry name" value="DUF4240"/>
</dbReference>
<organism evidence="2 3">
    <name type="scientific">Allokutzneria multivorans</name>
    <dbReference type="NCBI Taxonomy" id="1142134"/>
    <lineage>
        <taxon>Bacteria</taxon>
        <taxon>Bacillati</taxon>
        <taxon>Actinomycetota</taxon>
        <taxon>Actinomycetes</taxon>
        <taxon>Pseudonocardiales</taxon>
        <taxon>Pseudonocardiaceae</taxon>
        <taxon>Allokutzneria</taxon>
    </lineage>
</organism>
<comment type="caution">
    <text evidence="2">The sequence shown here is derived from an EMBL/GenBank/DDBJ whole genome shotgun (WGS) entry which is preliminary data.</text>
</comment>
<reference evidence="3" key="1">
    <citation type="journal article" date="2019" name="Int. J. Syst. Evol. Microbiol.">
        <title>The Global Catalogue of Microorganisms (GCM) 10K type strain sequencing project: providing services to taxonomists for standard genome sequencing and annotation.</title>
        <authorList>
            <consortium name="The Broad Institute Genomics Platform"/>
            <consortium name="The Broad Institute Genome Sequencing Center for Infectious Disease"/>
            <person name="Wu L."/>
            <person name="Ma J."/>
        </authorList>
    </citation>
    <scope>NUCLEOTIDE SEQUENCE [LARGE SCALE GENOMIC DNA]</scope>
    <source>
        <strain evidence="3">JCM 17342</strain>
    </source>
</reference>
<gene>
    <name evidence="2" type="ORF">GCM10022247_28780</name>
</gene>
<sequence length="173" mass="19094">MDRSALDENTLWRLVEESAAGAAGVEEQARRLTELLTARTPSEVVEFERLFAAQLARANRWDLWAAAYVALGGCGDDGFDYFRAWLISLGRKAFEVALADPDALAGLGYDDEDFGDGEWLMYSAAHAYEQLTGQELPPAESRPAGTAGEPFDEDDWNGLVLRFPRLAARFDLS</sequence>
<evidence type="ECO:0000313" key="3">
    <source>
        <dbReference type="Proteomes" id="UP001501747"/>
    </source>
</evidence>
<feature type="domain" description="DUF4240" evidence="1">
    <location>
        <begin position="7"/>
        <end position="130"/>
    </location>
</feature>
<evidence type="ECO:0000313" key="2">
    <source>
        <dbReference type="EMBL" id="GAA4005554.1"/>
    </source>
</evidence>
<evidence type="ECO:0000259" key="1">
    <source>
        <dbReference type="Pfam" id="PF14024"/>
    </source>
</evidence>
<name>A0ABP7S262_9PSEU</name>
<dbReference type="RefSeq" id="WP_344874798.1">
    <property type="nucleotide sequence ID" value="NZ_BAABAL010000008.1"/>
</dbReference>
<keyword evidence="3" id="KW-1185">Reference proteome</keyword>
<dbReference type="Proteomes" id="UP001501747">
    <property type="component" value="Unassembled WGS sequence"/>
</dbReference>
<proteinExistence type="predicted"/>